<evidence type="ECO:0000313" key="9">
    <source>
        <dbReference type="EMBL" id="RGD58521.1"/>
    </source>
</evidence>
<evidence type="ECO:0000256" key="4">
    <source>
        <dbReference type="ARBA" id="ARBA00022692"/>
    </source>
</evidence>
<protein>
    <submittedName>
        <fullName evidence="9">MFS transporter</fullName>
    </submittedName>
</protein>
<evidence type="ECO:0000256" key="7">
    <source>
        <dbReference type="SAM" id="Phobius"/>
    </source>
</evidence>
<comment type="subcellular location">
    <subcellularLocation>
        <location evidence="1">Cell membrane</location>
        <topology evidence="1">Multi-pass membrane protein</topology>
    </subcellularLocation>
</comment>
<evidence type="ECO:0000256" key="1">
    <source>
        <dbReference type="ARBA" id="ARBA00004651"/>
    </source>
</evidence>
<dbReference type="CDD" id="cd06173">
    <property type="entry name" value="MFS_MefA_like"/>
    <property type="match status" value="1"/>
</dbReference>
<keyword evidence="3" id="KW-1003">Cell membrane</keyword>
<evidence type="ECO:0000313" key="10">
    <source>
        <dbReference type="Proteomes" id="UP000263377"/>
    </source>
</evidence>
<name>A0A372ZRX9_9ACTN</name>
<gene>
    <name evidence="9" type="ORF">DR950_12655</name>
</gene>
<feature type="transmembrane region" description="Helical" evidence="7">
    <location>
        <begin position="297"/>
        <end position="315"/>
    </location>
</feature>
<dbReference type="InterPro" id="IPR020846">
    <property type="entry name" value="MFS_dom"/>
</dbReference>
<reference evidence="9 10" key="1">
    <citation type="submission" date="2018-08" db="EMBL/GenBank/DDBJ databases">
        <title>Diversity &amp; Physiological Properties of Lignin-Decomposing Actinobacteria from Soil.</title>
        <authorList>
            <person name="Roh S.G."/>
            <person name="Kim S.B."/>
        </authorList>
    </citation>
    <scope>NUCLEOTIDE SEQUENCE [LARGE SCALE GENOMIC DNA]</scope>
    <source>
        <strain evidence="9 10">MMS17-GH009</strain>
    </source>
</reference>
<evidence type="ECO:0000256" key="5">
    <source>
        <dbReference type="ARBA" id="ARBA00022989"/>
    </source>
</evidence>
<evidence type="ECO:0000256" key="6">
    <source>
        <dbReference type="ARBA" id="ARBA00023136"/>
    </source>
</evidence>
<dbReference type="Proteomes" id="UP000263377">
    <property type="component" value="Unassembled WGS sequence"/>
</dbReference>
<comment type="caution">
    <text evidence="9">The sequence shown here is derived from an EMBL/GenBank/DDBJ whole genome shotgun (WGS) entry which is preliminary data.</text>
</comment>
<dbReference type="GO" id="GO:0005886">
    <property type="term" value="C:plasma membrane"/>
    <property type="evidence" value="ECO:0007669"/>
    <property type="project" value="UniProtKB-SubCell"/>
</dbReference>
<feature type="domain" description="Major facilitator superfamily (MFS) profile" evidence="8">
    <location>
        <begin position="215"/>
        <end position="423"/>
    </location>
</feature>
<dbReference type="EMBL" id="QVIG01000001">
    <property type="protein sequence ID" value="RGD58521.1"/>
    <property type="molecule type" value="Genomic_DNA"/>
</dbReference>
<feature type="transmembrane region" description="Helical" evidence="7">
    <location>
        <begin position="360"/>
        <end position="380"/>
    </location>
</feature>
<dbReference type="RefSeq" id="WP_117487095.1">
    <property type="nucleotide sequence ID" value="NZ_QVIG01000001.1"/>
</dbReference>
<feature type="transmembrane region" description="Helical" evidence="7">
    <location>
        <begin position="185"/>
        <end position="203"/>
    </location>
</feature>
<keyword evidence="2" id="KW-0813">Transport</keyword>
<evidence type="ECO:0000256" key="2">
    <source>
        <dbReference type="ARBA" id="ARBA00022448"/>
    </source>
</evidence>
<organism evidence="9 10">
    <name type="scientific">Kitasatospora xanthocidica</name>
    <dbReference type="NCBI Taxonomy" id="83382"/>
    <lineage>
        <taxon>Bacteria</taxon>
        <taxon>Bacillati</taxon>
        <taxon>Actinomycetota</taxon>
        <taxon>Actinomycetes</taxon>
        <taxon>Kitasatosporales</taxon>
        <taxon>Streptomycetaceae</taxon>
        <taxon>Kitasatospora</taxon>
    </lineage>
</organism>
<feature type="transmembrane region" description="Helical" evidence="7">
    <location>
        <begin position="321"/>
        <end position="339"/>
    </location>
</feature>
<dbReference type="InterPro" id="IPR036259">
    <property type="entry name" value="MFS_trans_sf"/>
</dbReference>
<dbReference type="InterPro" id="IPR010290">
    <property type="entry name" value="TM_effector"/>
</dbReference>
<keyword evidence="6 7" id="KW-0472">Membrane</keyword>
<feature type="transmembrane region" description="Helical" evidence="7">
    <location>
        <begin position="233"/>
        <end position="254"/>
    </location>
</feature>
<dbReference type="PANTHER" id="PTHR23513:SF6">
    <property type="entry name" value="MAJOR FACILITATOR SUPERFAMILY ASSOCIATED DOMAIN-CONTAINING PROTEIN"/>
    <property type="match status" value="1"/>
</dbReference>
<feature type="transmembrane region" description="Helical" evidence="7">
    <location>
        <begin position="386"/>
        <end position="404"/>
    </location>
</feature>
<accession>A0A372ZRX9</accession>
<keyword evidence="10" id="KW-1185">Reference proteome</keyword>
<feature type="transmembrane region" description="Helical" evidence="7">
    <location>
        <begin position="113"/>
        <end position="137"/>
    </location>
</feature>
<keyword evidence="5 7" id="KW-1133">Transmembrane helix</keyword>
<sequence length="423" mass="43620">MTSADLAAKPSKSRPQLGRKFNLLWSASAISSVGDGMRDSALPLLAVAVSDSPSAVSVVSVSASLPFLLMSLYGGVLADRADRRRLMWTIDAARAVVVLGFAAWVFLADPPLVALAALAFLLGCGETVFSNAATSAVPELVRPDQLDAANGRMQANMLVGGNLIGPLLGSALFAVAAAHPFAVDGVSFALAAVLVAATGRSTAPSTRADRRPVLTEIREGVDWLLRHRDVRMLAVLSTLGALACFMGTTMMVLMVTKVIHAPAASYGIVLAAGAIGGTAASTLAGRLSRLLGRGTRIALAFLLMGVSLILTGLSTSVAEVAALYGVIGFGIVTWNIQAISLRQQAVPKELLGRVNSCYMLLSRLGIMAGAALSGWIASVVSIRTPLLVGGGLLLVLLVAVLFLLPRMTALETVPAASEPSDVG</sequence>
<proteinExistence type="predicted"/>
<dbReference type="GO" id="GO:0022857">
    <property type="term" value="F:transmembrane transporter activity"/>
    <property type="evidence" value="ECO:0007669"/>
    <property type="project" value="InterPro"/>
</dbReference>
<dbReference type="AlphaFoldDB" id="A0A372ZRX9"/>
<dbReference type="Gene3D" id="1.20.1250.20">
    <property type="entry name" value="MFS general substrate transporter like domains"/>
    <property type="match status" value="1"/>
</dbReference>
<dbReference type="PANTHER" id="PTHR23513">
    <property type="entry name" value="INTEGRAL MEMBRANE EFFLUX PROTEIN-RELATED"/>
    <property type="match status" value="1"/>
</dbReference>
<dbReference type="SUPFAM" id="SSF103473">
    <property type="entry name" value="MFS general substrate transporter"/>
    <property type="match status" value="1"/>
</dbReference>
<dbReference type="PROSITE" id="PS50850">
    <property type="entry name" value="MFS"/>
    <property type="match status" value="1"/>
</dbReference>
<feature type="transmembrane region" description="Helical" evidence="7">
    <location>
        <begin position="266"/>
        <end position="285"/>
    </location>
</feature>
<keyword evidence="4 7" id="KW-0812">Transmembrane</keyword>
<evidence type="ECO:0000259" key="8">
    <source>
        <dbReference type="PROSITE" id="PS50850"/>
    </source>
</evidence>
<feature type="transmembrane region" description="Helical" evidence="7">
    <location>
        <begin position="54"/>
        <end position="74"/>
    </location>
</feature>
<evidence type="ECO:0000256" key="3">
    <source>
        <dbReference type="ARBA" id="ARBA00022475"/>
    </source>
</evidence>
<feature type="transmembrane region" description="Helical" evidence="7">
    <location>
        <begin position="86"/>
        <end position="107"/>
    </location>
</feature>
<dbReference type="Pfam" id="PF05977">
    <property type="entry name" value="MFS_3"/>
    <property type="match status" value="1"/>
</dbReference>
<feature type="transmembrane region" description="Helical" evidence="7">
    <location>
        <begin position="158"/>
        <end position="179"/>
    </location>
</feature>